<evidence type="ECO:0000259" key="8">
    <source>
        <dbReference type="Pfam" id="PF04984"/>
    </source>
</evidence>
<dbReference type="InterPro" id="IPR035089">
    <property type="entry name" value="Phage_sheath_subtilisin"/>
</dbReference>
<keyword evidence="2" id="KW-1162">Viral penetration into host cytoplasm</keyword>
<keyword evidence="4" id="KW-1242">Viral contractile tail ejection system</keyword>
<evidence type="ECO:0000259" key="9">
    <source>
        <dbReference type="Pfam" id="PF17482"/>
    </source>
</evidence>
<dbReference type="GO" id="GO:0098027">
    <property type="term" value="C:virus tail, sheath"/>
    <property type="evidence" value="ECO:0007669"/>
    <property type="project" value="UniProtKB-KW"/>
</dbReference>
<keyword evidence="5" id="KW-1229">Viral tail sheath protein</keyword>
<comment type="similarity">
    <text evidence="1">Belongs to the myoviridae tail sheath protein family.</text>
</comment>
<dbReference type="Gene3D" id="3.30.1370.220">
    <property type="match status" value="1"/>
</dbReference>
<evidence type="ECO:0000256" key="7">
    <source>
        <dbReference type="ARBA" id="ARBA00023296"/>
    </source>
</evidence>
<dbReference type="GO" id="GO:0099000">
    <property type="term" value="P:symbiont genome ejection through host cell envelope, contractile tail mechanism"/>
    <property type="evidence" value="ECO:0007669"/>
    <property type="project" value="UniProtKB-KW"/>
</dbReference>
<protein>
    <submittedName>
        <fullName evidence="10">Tail sheath protein</fullName>
    </submittedName>
</protein>
<accession>A0A8S5RY27</accession>
<evidence type="ECO:0000256" key="4">
    <source>
        <dbReference type="ARBA" id="ARBA00022766"/>
    </source>
</evidence>
<feature type="domain" description="Tail sheath protein subtilisin-like" evidence="8">
    <location>
        <begin position="104"/>
        <end position="279"/>
    </location>
</feature>
<dbReference type="Gene3D" id="3.10.450.690">
    <property type="match status" value="1"/>
</dbReference>
<dbReference type="Pfam" id="PF17482">
    <property type="entry name" value="Phage_sheath_1C"/>
    <property type="match status" value="1"/>
</dbReference>
<name>A0A8S5RY27_9CAUD</name>
<keyword evidence="7" id="KW-1160">Virus entry into host cell</keyword>
<evidence type="ECO:0000256" key="1">
    <source>
        <dbReference type="ARBA" id="ARBA00008005"/>
    </source>
</evidence>
<evidence type="ECO:0000256" key="5">
    <source>
        <dbReference type="ARBA" id="ARBA00023003"/>
    </source>
</evidence>
<feature type="domain" description="Tail sheath protein C-terminal" evidence="9">
    <location>
        <begin position="288"/>
        <end position="406"/>
    </location>
</feature>
<dbReference type="Pfam" id="PF04984">
    <property type="entry name" value="Phage_sheath_1"/>
    <property type="match status" value="1"/>
</dbReference>
<organism evidence="10">
    <name type="scientific">Siphoviridae sp. ctWdm1</name>
    <dbReference type="NCBI Taxonomy" id="2827883"/>
    <lineage>
        <taxon>Viruses</taxon>
        <taxon>Duplodnaviria</taxon>
        <taxon>Heunggongvirae</taxon>
        <taxon>Uroviricota</taxon>
        <taxon>Caudoviricetes</taxon>
    </lineage>
</organism>
<sequence length="412" mass="46155">MANEAEVFGLPKVQITFKTKSTTAISRSARGIVVMILKNETSDIMKSYKISDVTDIPTTTPEVGLTSKNIDLVKKCLLGTPLRILVYTIPNDDVEDATINQNSVLKEIANIKWNYICAPTSTEQEQEDLVSWVKSQRNNKKKTFKAVCAHQEADDKGIINFCTEQIKVANPNYKADDGNSEEIGYVDEAYTDISLVAEEDVQKEEKEEEYIIYTAKEYTARIAGILAGLPLDRSSTYYQLTEVVSVEKYEDIDTLIDKGQLLLIDEGEGNGVKIARGCNSLTTFTTDVGQDFRFIKIIECVDMIQDDIRDTFKSDYVGKVINDYNHKMLFIAAVKVYFNGLKGNVLDNSPTATNDVEIDYQAQKDYATLKGEDVENMTEQQILEYNTGTNLLLAGRITPVNAMEDLSIDFSM</sequence>
<keyword evidence="6" id="KW-1171">Viral genome ejection through host cell envelope</keyword>
<proteinExistence type="inferred from homology"/>
<evidence type="ECO:0000256" key="3">
    <source>
        <dbReference type="ARBA" id="ARBA00022732"/>
    </source>
</evidence>
<evidence type="ECO:0000256" key="2">
    <source>
        <dbReference type="ARBA" id="ARBA00022595"/>
    </source>
</evidence>
<keyword evidence="3" id="KW-1227">Viral tail protein</keyword>
<dbReference type="EMBL" id="BK032509">
    <property type="protein sequence ID" value="DAF43529.1"/>
    <property type="molecule type" value="Genomic_DNA"/>
</dbReference>
<dbReference type="InterPro" id="IPR020287">
    <property type="entry name" value="Tail_sheath_C"/>
</dbReference>
<reference evidence="10" key="1">
    <citation type="journal article" date="2021" name="Proc. Natl. Acad. Sci. U.S.A.">
        <title>A Catalog of Tens of Thousands of Viruses from Human Metagenomes Reveals Hidden Associations with Chronic Diseases.</title>
        <authorList>
            <person name="Tisza M.J."/>
            <person name="Buck C.B."/>
        </authorList>
    </citation>
    <scope>NUCLEOTIDE SEQUENCE</scope>
    <source>
        <strain evidence="10">CtWdm1</strain>
    </source>
</reference>
<keyword evidence="5" id="KW-0946">Virion</keyword>
<evidence type="ECO:0000256" key="6">
    <source>
        <dbReference type="ARBA" id="ARBA00023009"/>
    </source>
</evidence>
<dbReference type="Gene3D" id="3.40.50.11790">
    <property type="match status" value="1"/>
</dbReference>
<evidence type="ECO:0000313" key="10">
    <source>
        <dbReference type="EMBL" id="DAF43529.1"/>
    </source>
</evidence>